<name>A0A7C3KC39_9CYAN</name>
<proteinExistence type="predicted"/>
<feature type="compositionally biased region" description="Basic and acidic residues" evidence="1">
    <location>
        <begin position="254"/>
        <end position="266"/>
    </location>
</feature>
<keyword evidence="2" id="KW-0812">Transmembrane</keyword>
<feature type="transmembrane region" description="Helical" evidence="2">
    <location>
        <begin position="45"/>
        <end position="76"/>
    </location>
</feature>
<evidence type="ECO:0000313" key="3">
    <source>
        <dbReference type="EMBL" id="HFM96265.1"/>
    </source>
</evidence>
<organism evidence="3">
    <name type="scientific">Oscillatoriales cyanobacterium SpSt-418</name>
    <dbReference type="NCBI Taxonomy" id="2282169"/>
    <lineage>
        <taxon>Bacteria</taxon>
        <taxon>Bacillati</taxon>
        <taxon>Cyanobacteriota</taxon>
        <taxon>Cyanophyceae</taxon>
        <taxon>Oscillatoriophycideae</taxon>
        <taxon>Oscillatoriales</taxon>
    </lineage>
</organism>
<sequence length="266" mass="30024">MVKASSTEFDWHYVRSAVQTIPLREIIVAAKNQLPQQWLGRSNNWLLVSVGAMTLMFWNGRLVLATGVGVAVVLFLRHYQKRQIEYPSVLLKQFNRFNNPVSLAIASGGLVSFSTYLAASIWVESSNAWIAIGSLLQGAGTVGVIFLLIRHLLDHQAHSKQPDSADLVNDLTHREALKRLIAVRQLIAIAINLEASHPQRKELRDYFRLMLRSENEPIVRDAVIAGLQLLTQREQLQASAQPSMRVPHSKHQVAHSDRRRVPAHEW</sequence>
<gene>
    <name evidence="3" type="ORF">ENR64_00580</name>
</gene>
<feature type="region of interest" description="Disordered" evidence="1">
    <location>
        <begin position="238"/>
        <end position="266"/>
    </location>
</feature>
<protein>
    <recommendedName>
        <fullName evidence="4">Armadillo-type fold-containing protein</fullName>
    </recommendedName>
</protein>
<reference evidence="3" key="1">
    <citation type="journal article" date="2020" name="mSystems">
        <title>Genome- and Community-Level Interaction Insights into Carbon Utilization and Element Cycling Functions of Hydrothermarchaeota in Hydrothermal Sediment.</title>
        <authorList>
            <person name="Zhou Z."/>
            <person name="Liu Y."/>
            <person name="Xu W."/>
            <person name="Pan J."/>
            <person name="Luo Z.H."/>
            <person name="Li M."/>
        </authorList>
    </citation>
    <scope>NUCLEOTIDE SEQUENCE [LARGE SCALE GENOMIC DNA]</scope>
    <source>
        <strain evidence="3">SpSt-418</strain>
    </source>
</reference>
<evidence type="ECO:0000256" key="1">
    <source>
        <dbReference type="SAM" id="MobiDB-lite"/>
    </source>
</evidence>
<evidence type="ECO:0000256" key="2">
    <source>
        <dbReference type="SAM" id="Phobius"/>
    </source>
</evidence>
<dbReference type="EMBL" id="DSRU01000013">
    <property type="protein sequence ID" value="HFM96265.1"/>
    <property type="molecule type" value="Genomic_DNA"/>
</dbReference>
<accession>A0A7C3KC39</accession>
<evidence type="ECO:0008006" key="4">
    <source>
        <dbReference type="Google" id="ProtNLM"/>
    </source>
</evidence>
<dbReference type="AlphaFoldDB" id="A0A7C3KC39"/>
<feature type="transmembrane region" description="Helical" evidence="2">
    <location>
        <begin position="128"/>
        <end position="149"/>
    </location>
</feature>
<comment type="caution">
    <text evidence="3">The sequence shown here is derived from an EMBL/GenBank/DDBJ whole genome shotgun (WGS) entry which is preliminary data.</text>
</comment>
<keyword evidence="2" id="KW-0472">Membrane</keyword>
<keyword evidence="2" id="KW-1133">Transmembrane helix</keyword>
<feature type="transmembrane region" description="Helical" evidence="2">
    <location>
        <begin position="97"/>
        <end position="122"/>
    </location>
</feature>